<protein>
    <submittedName>
        <fullName evidence="1">Uncharacterized protein</fullName>
    </submittedName>
</protein>
<evidence type="ECO:0000313" key="1">
    <source>
        <dbReference type="EMBL" id="KAF3488884.1"/>
    </source>
</evidence>
<comment type="caution">
    <text evidence="1">The sequence shown here is derived from an EMBL/GenBank/DDBJ whole genome shotgun (WGS) entry which is preliminary data.</text>
</comment>
<sequence>MLIIGCVDDEGDDGAEDDPDDDDVKQPMLESTLGTVRDRTIVFGAALAPTGCIPIVKTKEELNFSSLLV</sequence>
<name>A0A8S9N8B2_BRACR</name>
<gene>
    <name evidence="1" type="ORF">F2Q69_00053610</name>
</gene>
<dbReference type="EMBL" id="QGKX02002183">
    <property type="protein sequence ID" value="KAF3488884.1"/>
    <property type="molecule type" value="Genomic_DNA"/>
</dbReference>
<organism evidence="1 2">
    <name type="scientific">Brassica cretica</name>
    <name type="common">Mustard</name>
    <dbReference type="NCBI Taxonomy" id="69181"/>
    <lineage>
        <taxon>Eukaryota</taxon>
        <taxon>Viridiplantae</taxon>
        <taxon>Streptophyta</taxon>
        <taxon>Embryophyta</taxon>
        <taxon>Tracheophyta</taxon>
        <taxon>Spermatophyta</taxon>
        <taxon>Magnoliopsida</taxon>
        <taxon>eudicotyledons</taxon>
        <taxon>Gunneridae</taxon>
        <taxon>Pentapetalae</taxon>
        <taxon>rosids</taxon>
        <taxon>malvids</taxon>
        <taxon>Brassicales</taxon>
        <taxon>Brassicaceae</taxon>
        <taxon>Brassiceae</taxon>
        <taxon>Brassica</taxon>
    </lineage>
</organism>
<proteinExistence type="predicted"/>
<evidence type="ECO:0000313" key="2">
    <source>
        <dbReference type="Proteomes" id="UP000712600"/>
    </source>
</evidence>
<dbReference type="Proteomes" id="UP000712600">
    <property type="component" value="Unassembled WGS sequence"/>
</dbReference>
<accession>A0A8S9N8B2</accession>
<dbReference type="AlphaFoldDB" id="A0A8S9N8B2"/>
<reference evidence="1" key="1">
    <citation type="submission" date="2019-12" db="EMBL/GenBank/DDBJ databases">
        <title>Genome sequencing and annotation of Brassica cretica.</title>
        <authorList>
            <person name="Studholme D.J."/>
            <person name="Sarris P."/>
        </authorList>
    </citation>
    <scope>NUCLEOTIDE SEQUENCE</scope>
    <source>
        <strain evidence="1">PFS-109/04</strain>
        <tissue evidence="1">Leaf</tissue>
    </source>
</reference>